<name>A0A9P7A8U4_9AGAM</name>
<dbReference type="EMBL" id="JABBWE010000134">
    <property type="protein sequence ID" value="KAG1784645.1"/>
    <property type="molecule type" value="Genomic_DNA"/>
</dbReference>
<proteinExistence type="predicted"/>
<dbReference type="Proteomes" id="UP000719766">
    <property type="component" value="Unassembled WGS sequence"/>
</dbReference>
<protein>
    <recommendedName>
        <fullName evidence="4">Myb/SANT-like domain-containing protein</fullName>
    </recommendedName>
</protein>
<reference evidence="2" key="1">
    <citation type="journal article" date="2020" name="New Phytol.">
        <title>Comparative genomics reveals dynamic genome evolution in host specialist ectomycorrhizal fungi.</title>
        <authorList>
            <person name="Lofgren L.A."/>
            <person name="Nguyen N.H."/>
            <person name="Vilgalys R."/>
            <person name="Ruytinx J."/>
            <person name="Liao H.L."/>
            <person name="Branco S."/>
            <person name="Kuo A."/>
            <person name="LaButti K."/>
            <person name="Lipzen A."/>
            <person name="Andreopoulos W."/>
            <person name="Pangilinan J."/>
            <person name="Riley R."/>
            <person name="Hundley H."/>
            <person name="Na H."/>
            <person name="Barry K."/>
            <person name="Grigoriev I.V."/>
            <person name="Stajich J.E."/>
            <person name="Kennedy P.G."/>
        </authorList>
    </citation>
    <scope>NUCLEOTIDE SEQUENCE</scope>
    <source>
        <strain evidence="2">S12</strain>
    </source>
</reference>
<feature type="compositionally biased region" description="Polar residues" evidence="1">
    <location>
        <begin position="171"/>
        <end position="180"/>
    </location>
</feature>
<evidence type="ECO:0008006" key="4">
    <source>
        <dbReference type="Google" id="ProtNLM"/>
    </source>
</evidence>
<dbReference type="AlphaFoldDB" id="A0A9P7A8U4"/>
<organism evidence="2 3">
    <name type="scientific">Suillus plorans</name>
    <dbReference type="NCBI Taxonomy" id="116603"/>
    <lineage>
        <taxon>Eukaryota</taxon>
        <taxon>Fungi</taxon>
        <taxon>Dikarya</taxon>
        <taxon>Basidiomycota</taxon>
        <taxon>Agaricomycotina</taxon>
        <taxon>Agaricomycetes</taxon>
        <taxon>Agaricomycetidae</taxon>
        <taxon>Boletales</taxon>
        <taxon>Suillineae</taxon>
        <taxon>Suillaceae</taxon>
        <taxon>Suillus</taxon>
    </lineage>
</organism>
<gene>
    <name evidence="2" type="ORF">HD556DRAFT_1314893</name>
</gene>
<dbReference type="GeneID" id="64594800"/>
<feature type="compositionally biased region" description="Low complexity" evidence="1">
    <location>
        <begin position="181"/>
        <end position="194"/>
    </location>
</feature>
<feature type="region of interest" description="Disordered" evidence="1">
    <location>
        <begin position="167"/>
        <end position="206"/>
    </location>
</feature>
<dbReference type="OrthoDB" id="2686544at2759"/>
<accession>A0A9P7A8U4</accession>
<keyword evidence="3" id="KW-1185">Reference proteome</keyword>
<evidence type="ECO:0000313" key="2">
    <source>
        <dbReference type="EMBL" id="KAG1784645.1"/>
    </source>
</evidence>
<sequence>MAQPEAHHNTMKSQPAHWINEEITVLVNHMHDHRTDSEGSGNFKPQVYTSAVTAINDDPHLQPIWIGPAKTIKMLKTIHYAIDKYRNQTGTHWDNINGAGIHGSAAAAVWDAYVANKLIYNSIIILCVHSATLGGAQGCHAFHPSVMGPPPSIPNNDEVKAGPYRAPANRTGPTSTASLFSTTGPSSTTGVPSVATSSTSAKHPYEGTTIDSLETRSLTSTHESAQSVSTTLVSAPPLKIARSQGGTYISKKTSNTAKMSSATQAAKIIPAAAVLGMQGTINHLTDVFERFVQGLNEKGGMQLLPPPPPGPGNSQDLVVCAVHLLQIEDADMPPEQHAVLIMVLGEKNNERFLEFYVSLTDKATRCPSIEKLITDAMAS</sequence>
<evidence type="ECO:0000313" key="3">
    <source>
        <dbReference type="Proteomes" id="UP000719766"/>
    </source>
</evidence>
<dbReference type="RefSeq" id="XP_041152130.1">
    <property type="nucleotide sequence ID" value="XM_041301036.1"/>
</dbReference>
<evidence type="ECO:0000256" key="1">
    <source>
        <dbReference type="SAM" id="MobiDB-lite"/>
    </source>
</evidence>
<comment type="caution">
    <text evidence="2">The sequence shown here is derived from an EMBL/GenBank/DDBJ whole genome shotgun (WGS) entry which is preliminary data.</text>
</comment>